<feature type="domain" description="O-GlcNAc transferase C-terminal" evidence="8">
    <location>
        <begin position="467"/>
        <end position="657"/>
    </location>
</feature>
<name>A0A3B0YIG8_9ZZZZ</name>
<evidence type="ECO:0000256" key="3">
    <source>
        <dbReference type="ARBA" id="ARBA00011970"/>
    </source>
</evidence>
<evidence type="ECO:0000313" key="9">
    <source>
        <dbReference type="EMBL" id="VAW75102.1"/>
    </source>
</evidence>
<reference evidence="9" key="1">
    <citation type="submission" date="2018-06" db="EMBL/GenBank/DDBJ databases">
        <authorList>
            <person name="Zhirakovskaya E."/>
        </authorList>
    </citation>
    <scope>NUCLEOTIDE SEQUENCE</scope>
</reference>
<feature type="domain" description="O-GlcNAc transferase C-terminal" evidence="8">
    <location>
        <begin position="298"/>
        <end position="465"/>
    </location>
</feature>
<keyword evidence="4" id="KW-0328">Glycosyltransferase</keyword>
<dbReference type="AlphaFoldDB" id="A0A3B0YIG8"/>
<evidence type="ECO:0000256" key="5">
    <source>
        <dbReference type="ARBA" id="ARBA00022679"/>
    </source>
</evidence>
<dbReference type="InterPro" id="IPR051939">
    <property type="entry name" value="Glycosyltr_41/O-GlcNAc_trsf"/>
</dbReference>
<keyword evidence="7" id="KW-0802">TPR repeat</keyword>
<gene>
    <name evidence="9" type="ORF">MNBD_GAMMA12-777</name>
</gene>
<dbReference type="SUPFAM" id="SSF53756">
    <property type="entry name" value="UDP-Glycosyltransferase/glycogen phosphorylase"/>
    <property type="match status" value="1"/>
</dbReference>
<evidence type="ECO:0000259" key="8">
    <source>
        <dbReference type="Pfam" id="PF13844"/>
    </source>
</evidence>
<dbReference type="Pfam" id="PF13844">
    <property type="entry name" value="Glyco_transf_41"/>
    <property type="match status" value="2"/>
</dbReference>
<evidence type="ECO:0000256" key="4">
    <source>
        <dbReference type="ARBA" id="ARBA00022676"/>
    </source>
</evidence>
<sequence length="674" mass="76722">MNKLLQAKKKKALEHYRQGNLEAAKKNIIPVCKKAKRDAESWYLYGLILANQSQPAEAVEVFEKVINLGDSNSYSRDASVNLGVALSALKKYSRSRNILEQVVTRYPGEVDAYINLVISCIKLKDHAKAFDYAQRAIKLAPERAMAQQNFGAICSILEKYDMAEQAFEAAIKLNRHEVEAYVSYARMLAHAKKYARAEKMCRTVLVMKPNEMRTISALIKYKIEQGMLSDALQEYRQLMDEGVLKVEDAVAYLLDIQYDYHSTPESIFDAHQRWGLAHAAAAKKQTDHYSTQDNQSSEYQFAIRSERASGENKLKIAYISPDFRGHSVSYFIKAILQYHNRELFEVHCFVYLDSEDETTETLRSLSDFWHDVTLLNSPEIVSLIRSKNIDIAVDLAGHTRKSLLYVLSDRVAPLQFSYLGYPSTTGMSNIDYRLVDNVTDPEGYDQYATEALLRIPESFLCYSNKNILVIREDKEDDNNSIVFASFNNLAKINEYVVEVWSKVLHKVKNSRLLLKNKSFKDLAVRERYVHLFEKSGIDASRLEFVGFLKDTNAHMQLYAKADIALDTFPYNGTTTSCEAMWMGVPVVTLCGDRHSSRVGSSLLHAIGVEEWVANTEEEFVKIAVDLAANKPQLEIIKSGLRQKMQGSVLCDGPGFTSKLEAIYQDRYQQLIFDR</sequence>
<comment type="pathway">
    <text evidence="1">Protein modification; protein glycosylation.</text>
</comment>
<dbReference type="InterPro" id="IPR019734">
    <property type="entry name" value="TPR_rpt"/>
</dbReference>
<evidence type="ECO:0000256" key="1">
    <source>
        <dbReference type="ARBA" id="ARBA00004922"/>
    </source>
</evidence>
<accession>A0A3B0YIG8</accession>
<dbReference type="Gene3D" id="1.25.40.10">
    <property type="entry name" value="Tetratricopeptide repeat domain"/>
    <property type="match status" value="1"/>
</dbReference>
<comment type="similarity">
    <text evidence="2">Belongs to the glycosyltransferase 41 family. O-GlcNAc transferase subfamily.</text>
</comment>
<dbReference type="PANTHER" id="PTHR44835">
    <property type="entry name" value="UDP-N-ACETYLGLUCOSAMINE--PEPTIDE N-ACETYLGLUCOSAMINYLTRANSFERASE SPINDLY-RELATED"/>
    <property type="match status" value="1"/>
</dbReference>
<dbReference type="SUPFAM" id="SSF81901">
    <property type="entry name" value="HCP-like"/>
    <property type="match status" value="1"/>
</dbReference>
<dbReference type="PANTHER" id="PTHR44835:SF1">
    <property type="entry name" value="PROTEIN O-GLCNAC TRANSFERASE"/>
    <property type="match status" value="1"/>
</dbReference>
<protein>
    <recommendedName>
        <fullName evidence="3">protein O-GlcNAc transferase</fullName>
        <ecNumber evidence="3">2.4.1.255</ecNumber>
    </recommendedName>
</protein>
<dbReference type="Gene3D" id="3.40.50.2000">
    <property type="entry name" value="Glycogen Phosphorylase B"/>
    <property type="match status" value="1"/>
</dbReference>
<dbReference type="InterPro" id="IPR011990">
    <property type="entry name" value="TPR-like_helical_dom_sf"/>
</dbReference>
<dbReference type="PROSITE" id="PS50005">
    <property type="entry name" value="TPR"/>
    <property type="match status" value="2"/>
</dbReference>
<evidence type="ECO:0000256" key="7">
    <source>
        <dbReference type="ARBA" id="ARBA00022803"/>
    </source>
</evidence>
<dbReference type="GO" id="GO:0097363">
    <property type="term" value="F:protein O-acetylglucosaminyltransferase activity"/>
    <property type="evidence" value="ECO:0007669"/>
    <property type="project" value="UniProtKB-EC"/>
</dbReference>
<dbReference type="Gene3D" id="3.40.50.11380">
    <property type="match status" value="1"/>
</dbReference>
<evidence type="ECO:0000256" key="2">
    <source>
        <dbReference type="ARBA" id="ARBA00005386"/>
    </source>
</evidence>
<keyword evidence="5" id="KW-0808">Transferase</keyword>
<dbReference type="EMBL" id="UOFL01000073">
    <property type="protein sequence ID" value="VAW75102.1"/>
    <property type="molecule type" value="Genomic_DNA"/>
</dbReference>
<organism evidence="9">
    <name type="scientific">hydrothermal vent metagenome</name>
    <dbReference type="NCBI Taxonomy" id="652676"/>
    <lineage>
        <taxon>unclassified sequences</taxon>
        <taxon>metagenomes</taxon>
        <taxon>ecological metagenomes</taxon>
    </lineage>
</organism>
<dbReference type="EC" id="2.4.1.255" evidence="3"/>
<proteinExistence type="inferred from homology"/>
<keyword evidence="6" id="KW-0677">Repeat</keyword>
<dbReference type="Pfam" id="PF13432">
    <property type="entry name" value="TPR_16"/>
    <property type="match status" value="3"/>
</dbReference>
<evidence type="ECO:0000256" key="6">
    <source>
        <dbReference type="ARBA" id="ARBA00022737"/>
    </source>
</evidence>
<dbReference type="InterPro" id="IPR029489">
    <property type="entry name" value="OGT/SEC/SPY_C"/>
</dbReference>
<dbReference type="SMART" id="SM00028">
    <property type="entry name" value="TPR"/>
    <property type="match status" value="5"/>
</dbReference>